<feature type="region of interest" description="Disordered" evidence="1">
    <location>
        <begin position="1"/>
        <end position="80"/>
    </location>
</feature>
<dbReference type="Proteomes" id="UP001221757">
    <property type="component" value="Unassembled WGS sequence"/>
</dbReference>
<organism evidence="2 3">
    <name type="scientific">Mycena rosella</name>
    <name type="common">Pink bonnet</name>
    <name type="synonym">Agaricus rosellus</name>
    <dbReference type="NCBI Taxonomy" id="1033263"/>
    <lineage>
        <taxon>Eukaryota</taxon>
        <taxon>Fungi</taxon>
        <taxon>Dikarya</taxon>
        <taxon>Basidiomycota</taxon>
        <taxon>Agaricomycotina</taxon>
        <taxon>Agaricomycetes</taxon>
        <taxon>Agaricomycetidae</taxon>
        <taxon>Agaricales</taxon>
        <taxon>Marasmiineae</taxon>
        <taxon>Mycenaceae</taxon>
        <taxon>Mycena</taxon>
    </lineage>
</organism>
<dbReference type="AlphaFoldDB" id="A0AAD7BYF8"/>
<accession>A0AAD7BYF8</accession>
<evidence type="ECO:0000256" key="1">
    <source>
        <dbReference type="SAM" id="MobiDB-lite"/>
    </source>
</evidence>
<keyword evidence="3" id="KW-1185">Reference proteome</keyword>
<feature type="region of interest" description="Disordered" evidence="1">
    <location>
        <begin position="92"/>
        <end position="160"/>
    </location>
</feature>
<gene>
    <name evidence="2" type="ORF">B0H17DRAFT_1217334</name>
</gene>
<protein>
    <submittedName>
        <fullName evidence="2">Uncharacterized protein</fullName>
    </submittedName>
</protein>
<feature type="compositionally biased region" description="Basic and acidic residues" evidence="1">
    <location>
        <begin position="259"/>
        <end position="273"/>
    </location>
</feature>
<feature type="compositionally biased region" description="Low complexity" evidence="1">
    <location>
        <begin position="60"/>
        <end position="73"/>
    </location>
</feature>
<evidence type="ECO:0000313" key="3">
    <source>
        <dbReference type="Proteomes" id="UP001221757"/>
    </source>
</evidence>
<evidence type="ECO:0000313" key="2">
    <source>
        <dbReference type="EMBL" id="KAJ7634056.1"/>
    </source>
</evidence>
<feature type="compositionally biased region" description="Low complexity" evidence="1">
    <location>
        <begin position="353"/>
        <end position="366"/>
    </location>
</feature>
<feature type="compositionally biased region" description="Basic and acidic residues" evidence="1">
    <location>
        <begin position="200"/>
        <end position="213"/>
    </location>
</feature>
<feature type="region of interest" description="Disordered" evidence="1">
    <location>
        <begin position="300"/>
        <end position="366"/>
    </location>
</feature>
<comment type="caution">
    <text evidence="2">The sequence shown here is derived from an EMBL/GenBank/DDBJ whole genome shotgun (WGS) entry which is preliminary data.</text>
</comment>
<proteinExistence type="predicted"/>
<name>A0AAD7BYF8_MYCRO</name>
<feature type="compositionally biased region" description="Low complexity" evidence="1">
    <location>
        <begin position="241"/>
        <end position="258"/>
    </location>
</feature>
<feature type="region of interest" description="Disordered" evidence="1">
    <location>
        <begin position="185"/>
        <end position="282"/>
    </location>
</feature>
<reference evidence="2" key="1">
    <citation type="submission" date="2023-03" db="EMBL/GenBank/DDBJ databases">
        <title>Massive genome expansion in bonnet fungi (Mycena s.s.) driven by repeated elements and novel gene families across ecological guilds.</title>
        <authorList>
            <consortium name="Lawrence Berkeley National Laboratory"/>
            <person name="Harder C.B."/>
            <person name="Miyauchi S."/>
            <person name="Viragh M."/>
            <person name="Kuo A."/>
            <person name="Thoen E."/>
            <person name="Andreopoulos B."/>
            <person name="Lu D."/>
            <person name="Skrede I."/>
            <person name="Drula E."/>
            <person name="Henrissat B."/>
            <person name="Morin E."/>
            <person name="Kohler A."/>
            <person name="Barry K."/>
            <person name="LaButti K."/>
            <person name="Morin E."/>
            <person name="Salamov A."/>
            <person name="Lipzen A."/>
            <person name="Mereny Z."/>
            <person name="Hegedus B."/>
            <person name="Baldrian P."/>
            <person name="Stursova M."/>
            <person name="Weitz H."/>
            <person name="Taylor A."/>
            <person name="Grigoriev I.V."/>
            <person name="Nagy L.G."/>
            <person name="Martin F."/>
            <person name="Kauserud H."/>
        </authorList>
    </citation>
    <scope>NUCLEOTIDE SEQUENCE</scope>
    <source>
        <strain evidence="2">CBHHK067</strain>
    </source>
</reference>
<feature type="compositionally biased region" description="Low complexity" evidence="1">
    <location>
        <begin position="38"/>
        <end position="48"/>
    </location>
</feature>
<dbReference type="EMBL" id="JARKIE010000475">
    <property type="protein sequence ID" value="KAJ7634056.1"/>
    <property type="molecule type" value="Genomic_DNA"/>
</dbReference>
<sequence length="366" mass="39395">MYRTAHGASTIPLEKRLDNSRRKSSHPPKSSEGDGQRLARSADSLLLATPTRNVEEDVAHSPAPSMAHASGPAHHGHGRTLNGLVHAAKIATDTGSTTGISTHRPRPSKEGSRRMRTPWPDKGALDGPHVHGFRARDKTHDCTRTRGAPPDSQGGRSARPTIRERIARGISGCCTTTPPLAASCAGLRPASSRHIRGKKVPIDDARRTVLERSRPRRRAGAASGPITVPPPRPAPLRSATSGRGQPRRPSSSASGASSARRDNELALYRDSRDHHRPPVIRPIRERKLPIEIVALLAQHQDSRQSQSACNLHIRGTGGVPSSSGTPARPARRCYAQKPTLPPYANPTSRADSPRSSQQVRSPRATQ</sequence>
<feature type="compositionally biased region" description="Basic and acidic residues" evidence="1">
    <location>
        <begin position="134"/>
        <end position="144"/>
    </location>
</feature>